<keyword evidence="5" id="KW-0808">Transferase</keyword>
<dbReference type="InterPro" id="IPR003660">
    <property type="entry name" value="HAMP_dom"/>
</dbReference>
<dbReference type="eggNOG" id="COG5002">
    <property type="taxonomic scope" value="Bacteria"/>
</dbReference>
<dbReference type="OrthoDB" id="5342108at2"/>
<evidence type="ECO:0000256" key="3">
    <source>
        <dbReference type="ARBA" id="ARBA00012438"/>
    </source>
</evidence>
<keyword evidence="7" id="KW-1133">Transmembrane helix</keyword>
<evidence type="ECO:0000259" key="9">
    <source>
        <dbReference type="PROSITE" id="PS50112"/>
    </source>
</evidence>
<dbReference type="Pfam" id="PF08448">
    <property type="entry name" value="PAS_4"/>
    <property type="match status" value="1"/>
</dbReference>
<dbReference type="EC" id="2.7.13.3" evidence="3"/>
<dbReference type="GO" id="GO:0007165">
    <property type="term" value="P:signal transduction"/>
    <property type="evidence" value="ECO:0007669"/>
    <property type="project" value="InterPro"/>
</dbReference>
<dbReference type="PANTHER" id="PTHR43065">
    <property type="entry name" value="SENSOR HISTIDINE KINASE"/>
    <property type="match status" value="1"/>
</dbReference>
<dbReference type="AlphaFoldDB" id="E1JZR5"/>
<feature type="domain" description="PAS" evidence="9">
    <location>
        <begin position="373"/>
        <end position="443"/>
    </location>
</feature>
<dbReference type="CDD" id="cd06225">
    <property type="entry name" value="HAMP"/>
    <property type="match status" value="1"/>
</dbReference>
<dbReference type="InterPro" id="IPR036890">
    <property type="entry name" value="HATPase_C_sf"/>
</dbReference>
<dbReference type="CDD" id="cd00130">
    <property type="entry name" value="PAS"/>
    <property type="match status" value="1"/>
</dbReference>
<feature type="transmembrane region" description="Helical" evidence="7">
    <location>
        <begin position="262"/>
        <end position="280"/>
    </location>
</feature>
<keyword evidence="7" id="KW-0472">Membrane</keyword>
<evidence type="ECO:0000313" key="13">
    <source>
        <dbReference type="Proteomes" id="UP000006250"/>
    </source>
</evidence>
<proteinExistence type="predicted"/>
<dbReference type="InterPro" id="IPR003594">
    <property type="entry name" value="HATPase_dom"/>
</dbReference>
<accession>E1JZR5</accession>
<dbReference type="NCBIfam" id="TIGR00229">
    <property type="entry name" value="sensory_box"/>
    <property type="match status" value="1"/>
</dbReference>
<dbReference type="InterPro" id="IPR013656">
    <property type="entry name" value="PAS_4"/>
</dbReference>
<dbReference type="SMART" id="SM00387">
    <property type="entry name" value="HATPase_c"/>
    <property type="match status" value="1"/>
</dbReference>
<dbReference type="InterPro" id="IPR000700">
    <property type="entry name" value="PAS-assoc_C"/>
</dbReference>
<feature type="domain" description="Histidine kinase" evidence="8">
    <location>
        <begin position="510"/>
        <end position="700"/>
    </location>
</feature>
<dbReference type="RefSeq" id="WP_005995397.1">
    <property type="nucleotide sequence ID" value="NZ_AECZ01000024.1"/>
</dbReference>
<dbReference type="Proteomes" id="UP000006250">
    <property type="component" value="Unassembled WGS sequence"/>
</dbReference>
<dbReference type="InterPro" id="IPR000014">
    <property type="entry name" value="PAS"/>
</dbReference>
<dbReference type="GO" id="GO:0004673">
    <property type="term" value="F:protein histidine kinase activity"/>
    <property type="evidence" value="ECO:0007669"/>
    <property type="project" value="UniProtKB-EC"/>
</dbReference>
<keyword evidence="6 12" id="KW-0418">Kinase</keyword>
<dbReference type="SUPFAM" id="SSF55785">
    <property type="entry name" value="PYP-like sensor domain (PAS domain)"/>
    <property type="match status" value="1"/>
</dbReference>
<comment type="subcellular location">
    <subcellularLocation>
        <location evidence="2">Membrane</location>
    </subcellularLocation>
</comment>
<dbReference type="Pfam" id="PF07568">
    <property type="entry name" value="HisKA_2"/>
    <property type="match status" value="1"/>
</dbReference>
<dbReference type="STRING" id="596151.DesfrDRAFT_3115"/>
<dbReference type="GO" id="GO:0016020">
    <property type="term" value="C:membrane"/>
    <property type="evidence" value="ECO:0007669"/>
    <property type="project" value="UniProtKB-SubCell"/>
</dbReference>
<evidence type="ECO:0000256" key="4">
    <source>
        <dbReference type="ARBA" id="ARBA00022553"/>
    </source>
</evidence>
<keyword evidence="7" id="KW-0812">Transmembrane</keyword>
<dbReference type="CDD" id="cd12914">
    <property type="entry name" value="PDC1_DGC_like"/>
    <property type="match status" value="1"/>
</dbReference>
<evidence type="ECO:0000256" key="5">
    <source>
        <dbReference type="ARBA" id="ARBA00022679"/>
    </source>
</evidence>
<dbReference type="PROSITE" id="PS50113">
    <property type="entry name" value="PAC"/>
    <property type="match status" value="1"/>
</dbReference>
<comment type="caution">
    <text evidence="12">The sequence shown here is derived from an EMBL/GenBank/DDBJ whole genome shotgun (WGS) entry which is preliminary data.</text>
</comment>
<gene>
    <name evidence="12" type="ORF">DesfrDRAFT_3115</name>
</gene>
<sequence precursor="true">MKIRWTLSIRGGLVLLALLAVLPALALQVYDGVLQRRHLIDDATMESRRSAASFAQVQASITDSTRLLLTTLAAMPEVRRLDTAACDALFASLLRQNPIYINILVTNRQGDIVASGLPYGRVNLADRKHFRDAMATGRFSAGEYIVSRTGFDPAFPFALPFRDNAGNTAGVLIAAVKLASYDRAFDKLLLPPGSMLGITDNKGVRLYYRPKTTTNPLGRPIKAEVWRRVAEGGEEGAFPQTGTDGRHRFFAYQKLSLEPGQAPYMTFVVGLPASVVLAPARKALATNLILLAATAFLALGVAWFFGGAVIARRLDRVAATADRIGRGDLTARTGLPYGAGGIGKVAKTLDSMAELLARHETARENALAALRRNQERMAHIAASMADWIWETDADARFVYVSARVRQAMGYDPEALLGKSFFDFLAPGEEARVRPVFEAARETGEPLRECVNWRVARDGLRRCISTSGVPWHDESGVFKGYRGVDRDVTARMQAEQELRESLDEKDTLLKEIHHRVKNNLQIISGLLYLQEEQVHDPTALESFRESRNRIASMALVHEELYRATSLSRIRLDDYIRELLPRLFGHDQKTPRLSFDCRLDPVGVPIEKAVPAGLALNELFTNAYKHGFAGRETGLLLVELREEEKDVVIKVRDDGPGLPEGFDPDAGATLGMQLIANLSRQLGGTVEAGNDGGAVFTLRFPK</sequence>
<dbReference type="Pfam" id="PF02518">
    <property type="entry name" value="HATPase_c"/>
    <property type="match status" value="1"/>
</dbReference>
<dbReference type="SUPFAM" id="SSF55874">
    <property type="entry name" value="ATPase domain of HSP90 chaperone/DNA topoisomerase II/histidine kinase"/>
    <property type="match status" value="1"/>
</dbReference>
<evidence type="ECO:0000259" key="11">
    <source>
        <dbReference type="PROSITE" id="PS50885"/>
    </source>
</evidence>
<dbReference type="EMBL" id="AECZ01000024">
    <property type="protein sequence ID" value="EFL50200.1"/>
    <property type="molecule type" value="Genomic_DNA"/>
</dbReference>
<dbReference type="Gene3D" id="3.30.450.20">
    <property type="entry name" value="PAS domain"/>
    <property type="match status" value="2"/>
</dbReference>
<feature type="domain" description="HAMP" evidence="11">
    <location>
        <begin position="308"/>
        <end position="361"/>
    </location>
</feature>
<name>E1JZR5_SOLFR</name>
<dbReference type="SMART" id="SM00304">
    <property type="entry name" value="HAMP"/>
    <property type="match status" value="1"/>
</dbReference>
<dbReference type="InterPro" id="IPR035965">
    <property type="entry name" value="PAS-like_dom_sf"/>
</dbReference>
<dbReference type="PROSITE" id="PS50112">
    <property type="entry name" value="PAS"/>
    <property type="match status" value="1"/>
</dbReference>
<keyword evidence="4" id="KW-0597">Phosphoprotein</keyword>
<evidence type="ECO:0000259" key="10">
    <source>
        <dbReference type="PROSITE" id="PS50113"/>
    </source>
</evidence>
<dbReference type="PROSITE" id="PS50109">
    <property type="entry name" value="HIS_KIN"/>
    <property type="match status" value="1"/>
</dbReference>
<comment type="catalytic activity">
    <reaction evidence="1">
        <text>ATP + protein L-histidine = ADP + protein N-phospho-L-histidine.</text>
        <dbReference type="EC" id="2.7.13.3"/>
    </reaction>
</comment>
<dbReference type="InterPro" id="IPR005467">
    <property type="entry name" value="His_kinase_dom"/>
</dbReference>
<organism evidence="12 13">
    <name type="scientific">Solidesulfovibrio fructosivorans JJ]</name>
    <dbReference type="NCBI Taxonomy" id="596151"/>
    <lineage>
        <taxon>Bacteria</taxon>
        <taxon>Pseudomonadati</taxon>
        <taxon>Thermodesulfobacteriota</taxon>
        <taxon>Desulfovibrionia</taxon>
        <taxon>Desulfovibrionales</taxon>
        <taxon>Desulfovibrionaceae</taxon>
        <taxon>Solidesulfovibrio</taxon>
    </lineage>
</organism>
<evidence type="ECO:0000256" key="1">
    <source>
        <dbReference type="ARBA" id="ARBA00000085"/>
    </source>
</evidence>
<feature type="transmembrane region" description="Helical" evidence="7">
    <location>
        <begin position="287"/>
        <end position="306"/>
    </location>
</feature>
<dbReference type="Gene3D" id="6.10.340.10">
    <property type="match status" value="1"/>
</dbReference>
<feature type="domain" description="PAC" evidence="10">
    <location>
        <begin position="440"/>
        <end position="499"/>
    </location>
</feature>
<keyword evidence="13" id="KW-1185">Reference proteome</keyword>
<dbReference type="PROSITE" id="PS50885">
    <property type="entry name" value="HAMP"/>
    <property type="match status" value="1"/>
</dbReference>
<evidence type="ECO:0000259" key="8">
    <source>
        <dbReference type="PROSITE" id="PS50109"/>
    </source>
</evidence>
<dbReference type="Gene3D" id="3.30.565.10">
    <property type="entry name" value="Histidine kinase-like ATPase, C-terminal domain"/>
    <property type="match status" value="1"/>
</dbReference>
<reference evidence="12 13" key="1">
    <citation type="submission" date="2010-08" db="EMBL/GenBank/DDBJ databases">
        <title>The draft genome of Desulfovibrio fructosovorans JJ.</title>
        <authorList>
            <consortium name="US DOE Joint Genome Institute (JGI-PGF)"/>
            <person name="Lucas S."/>
            <person name="Copeland A."/>
            <person name="Lapidus A."/>
            <person name="Cheng J.-F."/>
            <person name="Bruce D."/>
            <person name="Goodwin L."/>
            <person name="Pitluck S."/>
            <person name="Land M.L."/>
            <person name="Hauser L."/>
            <person name="Chang Y.-J."/>
            <person name="Jeffries C."/>
            <person name="Wall J.D."/>
            <person name="Stahl D.A."/>
            <person name="Arkin A.P."/>
            <person name="Dehal P."/>
            <person name="Stolyar S.M."/>
            <person name="Hazen T.C."/>
            <person name="Woyke T.J."/>
        </authorList>
    </citation>
    <scope>NUCLEOTIDE SEQUENCE [LARGE SCALE GENOMIC DNA]</scope>
    <source>
        <strain evidence="12 13">JJ</strain>
    </source>
</reference>
<dbReference type="SMART" id="SM00091">
    <property type="entry name" value="PAS"/>
    <property type="match status" value="1"/>
</dbReference>
<dbReference type="InterPro" id="IPR011495">
    <property type="entry name" value="Sig_transdc_His_kin_sub2_dim/P"/>
</dbReference>
<evidence type="ECO:0000256" key="7">
    <source>
        <dbReference type="SAM" id="Phobius"/>
    </source>
</evidence>
<dbReference type="PANTHER" id="PTHR43065:SF23">
    <property type="entry name" value="SENSOR HISTIDINE KINASE PDTAS"/>
    <property type="match status" value="1"/>
</dbReference>
<evidence type="ECO:0000313" key="12">
    <source>
        <dbReference type="EMBL" id="EFL50200.1"/>
    </source>
</evidence>
<protein>
    <recommendedName>
        <fullName evidence="3">histidine kinase</fullName>
        <ecNumber evidence="3">2.7.13.3</ecNumber>
    </recommendedName>
</protein>
<evidence type="ECO:0000256" key="6">
    <source>
        <dbReference type="ARBA" id="ARBA00022777"/>
    </source>
</evidence>
<evidence type="ECO:0000256" key="2">
    <source>
        <dbReference type="ARBA" id="ARBA00004370"/>
    </source>
</evidence>